<evidence type="ECO:0000313" key="2">
    <source>
        <dbReference type="Proteomes" id="UP000076577"/>
    </source>
</evidence>
<proteinExistence type="predicted"/>
<reference evidence="1 2" key="1">
    <citation type="journal article" date="2016" name="Front. Microbiol.">
        <title>Comparative Genomic Analysis Reveals a Diverse Repertoire of Genes Involved in Prokaryote-Eukaryote Interactions within the Pseudovibrio Genus.</title>
        <authorList>
            <person name="Romano S."/>
            <person name="Fernandez-Guerra A."/>
            <person name="Reen F.J."/>
            <person name="Glockner F.O."/>
            <person name="Crowley S.P."/>
            <person name="O'Sullivan O."/>
            <person name="Cotter P.D."/>
            <person name="Adams C."/>
            <person name="Dobson A.D."/>
            <person name="O'Gara F."/>
        </authorList>
    </citation>
    <scope>NUCLEOTIDE SEQUENCE [LARGE SCALE GENOMIC DNA]</scope>
    <source>
        <strain evidence="1 2">Ad2</strain>
    </source>
</reference>
<dbReference type="OrthoDB" id="4070623at2"/>
<name>A0A165WSA6_9HYPH</name>
<sequence length="106" mass="11526">MRRFPVITTTGLVSNQNPICIFLGAPARRHGALFSIKDGRLVFAKKGSGTSASGKELPVAVISKQQIINGTCRVHFGDRSRDKSVKAFYRAPNKARRVSVEAVADK</sequence>
<dbReference type="PATRIC" id="fig|989403.3.peg.3557"/>
<evidence type="ECO:0000313" key="1">
    <source>
        <dbReference type="EMBL" id="KZL16836.1"/>
    </source>
</evidence>
<keyword evidence="2" id="KW-1185">Reference proteome</keyword>
<accession>A0A165WSA6</accession>
<dbReference type="EMBL" id="LMCB01000043">
    <property type="protein sequence ID" value="KZL16836.1"/>
    <property type="molecule type" value="Genomic_DNA"/>
</dbReference>
<gene>
    <name evidence="1" type="ORF">PsAD2_03309</name>
</gene>
<dbReference type="AlphaFoldDB" id="A0A165WSA6"/>
<protein>
    <submittedName>
        <fullName evidence="1">Phage late control gene D protein (GPD)</fullName>
    </submittedName>
</protein>
<dbReference type="RefSeq" id="WP_068008246.1">
    <property type="nucleotide sequence ID" value="NZ_FOFM01000016.1"/>
</dbReference>
<organism evidence="1 2">
    <name type="scientific">Pseudovibrio axinellae</name>
    <dbReference type="NCBI Taxonomy" id="989403"/>
    <lineage>
        <taxon>Bacteria</taxon>
        <taxon>Pseudomonadati</taxon>
        <taxon>Pseudomonadota</taxon>
        <taxon>Alphaproteobacteria</taxon>
        <taxon>Hyphomicrobiales</taxon>
        <taxon>Stappiaceae</taxon>
        <taxon>Pseudovibrio</taxon>
    </lineage>
</organism>
<comment type="caution">
    <text evidence="1">The sequence shown here is derived from an EMBL/GenBank/DDBJ whole genome shotgun (WGS) entry which is preliminary data.</text>
</comment>
<dbReference type="Proteomes" id="UP000076577">
    <property type="component" value="Unassembled WGS sequence"/>
</dbReference>
<dbReference type="STRING" id="989403.SAMN05421798_1168"/>